<keyword evidence="3" id="KW-1185">Reference proteome</keyword>
<dbReference type="EMBL" id="BNAU01000001">
    <property type="protein sequence ID" value="GHE84811.1"/>
    <property type="molecule type" value="Genomic_DNA"/>
</dbReference>
<sequence>MIVLLVPGFWFGASSWREVEPALTAAGHTVRALTLPGLDAAGTDRAGIGVREHVEAIVAAIDAEDEPVVLVGHSGGGPLAYAAADARPDRVVRIVFVDAGPLTSGASINEALPADGADVPLPDWTAFEEAELAGLTGELRDRMRAEAVPEPVAVTRDPVELSDERRRAIPATVICTSMPSAQVRELIAADHPYVRELAAMRDVELVDLPTGHWPQFSRPAELGARIVAALGS</sequence>
<dbReference type="PANTHER" id="PTHR37017:SF11">
    <property type="entry name" value="ESTERASE_LIPASE_THIOESTERASE DOMAIN-CONTAINING PROTEIN"/>
    <property type="match status" value="1"/>
</dbReference>
<gene>
    <name evidence="2" type="ORF">GCM10017786_15800</name>
</gene>
<dbReference type="SUPFAM" id="SSF53474">
    <property type="entry name" value="alpha/beta-Hydrolases"/>
    <property type="match status" value="1"/>
</dbReference>
<name>A0ABQ3IIN9_9PSEU</name>
<dbReference type="InterPro" id="IPR052897">
    <property type="entry name" value="Sec-Metab_Biosynth_Hydrolase"/>
</dbReference>
<organism evidence="2 3">
    <name type="scientific">Amycolatopsis deserti</name>
    <dbReference type="NCBI Taxonomy" id="185696"/>
    <lineage>
        <taxon>Bacteria</taxon>
        <taxon>Bacillati</taxon>
        <taxon>Actinomycetota</taxon>
        <taxon>Actinomycetes</taxon>
        <taxon>Pseudonocardiales</taxon>
        <taxon>Pseudonocardiaceae</taxon>
        <taxon>Amycolatopsis</taxon>
    </lineage>
</organism>
<feature type="domain" description="AB hydrolase-1" evidence="1">
    <location>
        <begin position="3"/>
        <end position="222"/>
    </location>
</feature>
<evidence type="ECO:0000259" key="1">
    <source>
        <dbReference type="Pfam" id="PF12697"/>
    </source>
</evidence>
<evidence type="ECO:0000313" key="3">
    <source>
        <dbReference type="Proteomes" id="UP000605897"/>
    </source>
</evidence>
<protein>
    <recommendedName>
        <fullName evidence="1">AB hydrolase-1 domain-containing protein</fullName>
    </recommendedName>
</protein>
<dbReference type="Proteomes" id="UP000605897">
    <property type="component" value="Unassembled WGS sequence"/>
</dbReference>
<dbReference type="RefSeq" id="WP_191243745.1">
    <property type="nucleotide sequence ID" value="NZ_BNAU01000001.1"/>
</dbReference>
<dbReference type="InterPro" id="IPR000073">
    <property type="entry name" value="AB_hydrolase_1"/>
</dbReference>
<comment type="caution">
    <text evidence="2">The sequence shown here is derived from an EMBL/GenBank/DDBJ whole genome shotgun (WGS) entry which is preliminary data.</text>
</comment>
<dbReference type="Pfam" id="PF12697">
    <property type="entry name" value="Abhydrolase_6"/>
    <property type="match status" value="1"/>
</dbReference>
<dbReference type="InterPro" id="IPR029058">
    <property type="entry name" value="AB_hydrolase_fold"/>
</dbReference>
<dbReference type="Gene3D" id="3.40.50.1820">
    <property type="entry name" value="alpha/beta hydrolase"/>
    <property type="match status" value="1"/>
</dbReference>
<evidence type="ECO:0000313" key="2">
    <source>
        <dbReference type="EMBL" id="GHE84811.1"/>
    </source>
</evidence>
<accession>A0ABQ3IIN9</accession>
<proteinExistence type="predicted"/>
<dbReference type="PANTHER" id="PTHR37017">
    <property type="entry name" value="AB HYDROLASE-1 DOMAIN-CONTAINING PROTEIN-RELATED"/>
    <property type="match status" value="1"/>
</dbReference>
<reference evidence="3" key="1">
    <citation type="journal article" date="2019" name="Int. J. Syst. Evol. Microbiol.">
        <title>The Global Catalogue of Microorganisms (GCM) 10K type strain sequencing project: providing services to taxonomists for standard genome sequencing and annotation.</title>
        <authorList>
            <consortium name="The Broad Institute Genomics Platform"/>
            <consortium name="The Broad Institute Genome Sequencing Center for Infectious Disease"/>
            <person name="Wu L."/>
            <person name="Ma J."/>
        </authorList>
    </citation>
    <scope>NUCLEOTIDE SEQUENCE [LARGE SCALE GENOMIC DNA]</scope>
    <source>
        <strain evidence="3">CGMCC 4.7677</strain>
    </source>
</reference>